<feature type="compositionally biased region" description="Low complexity" evidence="6">
    <location>
        <begin position="120"/>
        <end position="133"/>
    </location>
</feature>
<sequence length="434" mass="43259">MPITALILAATLAGTPLVRIQAAGQGNGQETAAQAPVQPTPQATMPFVQPPLPGQAPATPSVVYQGPPGQVLSDPAIEARINAQIEALMTPPSGGFTVQRYARPEPAAAANAGSGGNGARPGSALQQAAYPQPGGYGGGFPGGQFPGSQGQTGFGQGNVGQAGVGQAGAGPGGYGSGGYGGAPGQANVGQPGQGGGFGGGVGGMPGAYGGQPARPRERLYAVARAGDTVYASLDQGFNSDDPQAPIFATIYDVDGAQRAGPLHGVRLIGQIVYSTNQAAIQFTQLVLLDGRQYPLKAYAISPRDARTGISRDVDDHAFERYAGLFAAALVQGAGQVGQLLLQTNRNVAIDPVTGFALSTPGGGQRTQAALGALLPLGQTATAIGAQAFNTPATIAGVPGLPIGVVFLEPPALPRDAVRMGAAGARPPLGLSRLN</sequence>
<comment type="similarity">
    <text evidence="2">Belongs to the TrbI/VirB10 family.</text>
</comment>
<dbReference type="GO" id="GO:0016020">
    <property type="term" value="C:membrane"/>
    <property type="evidence" value="ECO:0007669"/>
    <property type="project" value="UniProtKB-SubCell"/>
</dbReference>
<evidence type="ECO:0000313" key="8">
    <source>
        <dbReference type="Proteomes" id="UP000663508"/>
    </source>
</evidence>
<name>A0A8H8WYZ6_9HYPH</name>
<accession>A0A8H8WYZ6</accession>
<feature type="region of interest" description="Disordered" evidence="6">
    <location>
        <begin position="108"/>
        <end position="164"/>
    </location>
</feature>
<dbReference type="Gene3D" id="2.40.128.260">
    <property type="entry name" value="Type IV secretion system, VirB10/TraB/TrbI"/>
    <property type="match status" value="1"/>
</dbReference>
<keyword evidence="3" id="KW-0812">Transmembrane</keyword>
<keyword evidence="5" id="KW-0472">Membrane</keyword>
<evidence type="ECO:0000256" key="5">
    <source>
        <dbReference type="ARBA" id="ARBA00023136"/>
    </source>
</evidence>
<dbReference type="Proteomes" id="UP000663508">
    <property type="component" value="Chromosome"/>
</dbReference>
<evidence type="ECO:0000313" key="7">
    <source>
        <dbReference type="EMBL" id="BCM86974.1"/>
    </source>
</evidence>
<comment type="subcellular location">
    <subcellularLocation>
        <location evidence="1">Membrane</location>
        <topology evidence="1">Single-pass membrane protein</topology>
    </subcellularLocation>
</comment>
<evidence type="ECO:0008006" key="9">
    <source>
        <dbReference type="Google" id="ProtNLM"/>
    </source>
</evidence>
<dbReference type="InterPro" id="IPR005498">
    <property type="entry name" value="T4SS_VirB10/TraB/TrbI"/>
</dbReference>
<feature type="compositionally biased region" description="Gly residues" evidence="6">
    <location>
        <begin position="134"/>
        <end position="164"/>
    </location>
</feature>
<dbReference type="InterPro" id="IPR049855">
    <property type="entry name" value="DotG/IcmE-like_C"/>
</dbReference>
<evidence type="ECO:0000256" key="3">
    <source>
        <dbReference type="ARBA" id="ARBA00022692"/>
    </source>
</evidence>
<evidence type="ECO:0000256" key="6">
    <source>
        <dbReference type="SAM" id="MobiDB-lite"/>
    </source>
</evidence>
<dbReference type="OrthoDB" id="8005933at2"/>
<evidence type="ECO:0000256" key="4">
    <source>
        <dbReference type="ARBA" id="ARBA00022989"/>
    </source>
</evidence>
<dbReference type="KEGG" id="mind:mvi_54350"/>
<proteinExistence type="inferred from homology"/>
<dbReference type="Pfam" id="PF03743">
    <property type="entry name" value="TrbI"/>
    <property type="match status" value="1"/>
</dbReference>
<evidence type="ECO:0000256" key="1">
    <source>
        <dbReference type="ARBA" id="ARBA00004167"/>
    </source>
</evidence>
<gene>
    <name evidence="7" type="ORF">mvi_54350</name>
</gene>
<reference evidence="7" key="1">
    <citation type="submission" date="2020-11" db="EMBL/GenBank/DDBJ databases">
        <title>Complete genome sequence of a novel pathogenic Methylobacterium strain isolated from rice in Vietnam.</title>
        <authorList>
            <person name="Lai K."/>
            <person name="Okazaki S."/>
            <person name="Higashi K."/>
            <person name="Mori H."/>
            <person name="Toyoda A."/>
            <person name="Kurokawa K."/>
        </authorList>
    </citation>
    <scope>NUCLEOTIDE SEQUENCE</scope>
    <source>
        <strain evidence="7">VL1</strain>
    </source>
</reference>
<dbReference type="RefSeq" id="WP_058620822.1">
    <property type="nucleotide sequence ID" value="NZ_AP024145.1"/>
</dbReference>
<dbReference type="EMBL" id="AP024145">
    <property type="protein sequence ID" value="BCM86974.1"/>
    <property type="molecule type" value="Genomic_DNA"/>
</dbReference>
<dbReference type="InterPro" id="IPR042217">
    <property type="entry name" value="T4SS_VirB10/TrbI"/>
</dbReference>
<dbReference type="AlphaFoldDB" id="A0A8H8WYZ6"/>
<protein>
    <recommendedName>
        <fullName evidence="9">Conjugation TrbI-like protein</fullName>
    </recommendedName>
</protein>
<dbReference type="CDD" id="cd16431">
    <property type="entry name" value="IcmE"/>
    <property type="match status" value="1"/>
</dbReference>
<organism evidence="7 8">
    <name type="scientific">Methylobacterium indicum</name>
    <dbReference type="NCBI Taxonomy" id="1775910"/>
    <lineage>
        <taxon>Bacteria</taxon>
        <taxon>Pseudomonadati</taxon>
        <taxon>Pseudomonadota</taxon>
        <taxon>Alphaproteobacteria</taxon>
        <taxon>Hyphomicrobiales</taxon>
        <taxon>Methylobacteriaceae</taxon>
        <taxon>Methylobacterium</taxon>
    </lineage>
</organism>
<evidence type="ECO:0000256" key="2">
    <source>
        <dbReference type="ARBA" id="ARBA00010265"/>
    </source>
</evidence>
<keyword evidence="4" id="KW-1133">Transmembrane helix</keyword>